<reference evidence="1 2" key="1">
    <citation type="journal article" date="2014" name="BMC Genomics">
        <title>Genome sequencing of four Aureobasidium pullulans varieties: biotechnological potential, stress tolerance, and description of new species.</title>
        <authorList>
            <person name="Gostin Ar C."/>
            <person name="Ohm R.A."/>
            <person name="Kogej T."/>
            <person name="Sonjak S."/>
            <person name="Turk M."/>
            <person name="Zajc J."/>
            <person name="Zalar P."/>
            <person name="Grube M."/>
            <person name="Sun H."/>
            <person name="Han J."/>
            <person name="Sharma A."/>
            <person name="Chiniquy J."/>
            <person name="Ngan C.Y."/>
            <person name="Lipzen A."/>
            <person name="Barry K."/>
            <person name="Grigoriev I.V."/>
            <person name="Gunde-Cimerman N."/>
        </authorList>
    </citation>
    <scope>NUCLEOTIDE SEQUENCE [LARGE SCALE GENOMIC DNA]</scope>
    <source>
        <strain evidence="1 2">CBS 147.97</strain>
    </source>
</reference>
<name>A0A074WG82_9PEZI</name>
<accession>A0A074WG82</accession>
<dbReference type="AlphaFoldDB" id="A0A074WG82"/>
<protein>
    <submittedName>
        <fullName evidence="1">Uncharacterized protein</fullName>
    </submittedName>
</protein>
<dbReference type="GeneID" id="25417638"/>
<dbReference type="HOGENOM" id="CLU_1488719_0_0_1"/>
<dbReference type="RefSeq" id="XP_013423096.1">
    <property type="nucleotide sequence ID" value="XM_013567642.1"/>
</dbReference>
<keyword evidence="2" id="KW-1185">Reference proteome</keyword>
<organism evidence="1 2">
    <name type="scientific">Aureobasidium namibiae CBS 147.97</name>
    <dbReference type="NCBI Taxonomy" id="1043004"/>
    <lineage>
        <taxon>Eukaryota</taxon>
        <taxon>Fungi</taxon>
        <taxon>Dikarya</taxon>
        <taxon>Ascomycota</taxon>
        <taxon>Pezizomycotina</taxon>
        <taxon>Dothideomycetes</taxon>
        <taxon>Dothideomycetidae</taxon>
        <taxon>Dothideales</taxon>
        <taxon>Saccotheciaceae</taxon>
        <taxon>Aureobasidium</taxon>
    </lineage>
</organism>
<gene>
    <name evidence="1" type="ORF">M436DRAFT_86044</name>
</gene>
<dbReference type="OrthoDB" id="3871322at2759"/>
<dbReference type="EMBL" id="KL584725">
    <property type="protein sequence ID" value="KEQ68887.1"/>
    <property type="molecule type" value="Genomic_DNA"/>
</dbReference>
<dbReference type="Proteomes" id="UP000027730">
    <property type="component" value="Unassembled WGS sequence"/>
</dbReference>
<evidence type="ECO:0000313" key="1">
    <source>
        <dbReference type="EMBL" id="KEQ68887.1"/>
    </source>
</evidence>
<evidence type="ECO:0000313" key="2">
    <source>
        <dbReference type="Proteomes" id="UP000027730"/>
    </source>
</evidence>
<proteinExistence type="predicted"/>
<sequence>MDQQSALARLIRENHNAYNRWRYQNDDDFRRRALEATTRSRRSLAVREKMKAVAREYERKPARIQYQKQRFVQRYNESLQYRRGLSLRLAMRSKRLVEEGWSWRLHTPVHTPDRVDRHCTACDQDRFLKLWWATKAEPTTYMCNSCFANDFDLMVPEGQHKNLPAVFTSPHLPGPRPNKPS</sequence>